<reference evidence="2" key="3">
    <citation type="submission" date="2023-05" db="EMBL/GenBank/DDBJ databases">
        <authorList>
            <person name="Smith C.H."/>
        </authorList>
    </citation>
    <scope>NUCLEOTIDE SEQUENCE</scope>
    <source>
        <strain evidence="2">CHS0354</strain>
        <tissue evidence="2">Mantle</tissue>
    </source>
</reference>
<evidence type="ECO:0000313" key="3">
    <source>
        <dbReference type="Proteomes" id="UP001195483"/>
    </source>
</evidence>
<feature type="compositionally biased region" description="Polar residues" evidence="1">
    <location>
        <begin position="24"/>
        <end position="43"/>
    </location>
</feature>
<feature type="region of interest" description="Disordered" evidence="1">
    <location>
        <begin position="1"/>
        <end position="70"/>
    </location>
</feature>
<comment type="caution">
    <text evidence="2">The sequence shown here is derived from an EMBL/GenBank/DDBJ whole genome shotgun (WGS) entry which is preliminary data.</text>
</comment>
<protein>
    <submittedName>
        <fullName evidence="2">Uncharacterized protein</fullName>
    </submittedName>
</protein>
<keyword evidence="3" id="KW-1185">Reference proteome</keyword>
<reference evidence="2" key="1">
    <citation type="journal article" date="2021" name="Genome Biol. Evol.">
        <title>A High-Quality Reference Genome for a Parasitic Bivalve with Doubly Uniparental Inheritance (Bivalvia: Unionida).</title>
        <authorList>
            <person name="Smith C.H."/>
        </authorList>
    </citation>
    <scope>NUCLEOTIDE SEQUENCE</scope>
    <source>
        <strain evidence="2">CHS0354</strain>
    </source>
</reference>
<sequence>MKAHYTAKHPGRTFPYNRREHTNHGNVSTARTCVTVSRSPRFSKTSRKSHSRATPVSTPDHPLAPITPLKSPTPIYLEDFPSTSEREAMVSLWKRNLLTSPQRHQTQIGSGNQQVVKIAAKEEEKSMHRPALAMISSLPDSPYEPCLGYTCVEVPPYHPTPVVNIQPCSPPRKVELLRPASTYIVMPIHLKTWTPGALYEHTNLLPYLHDDDMREAFVGVPSIYSNTSQSTFEDGFLCIKPTRHSLNIPGIFRNNIDSTFWVQELLFLRKLYNVFTYAMSLQPPCLPVSASRHPLGSINSQEYGIKLFDPMKKTPVAA</sequence>
<name>A0AAE0T5C2_9BIVA</name>
<evidence type="ECO:0000256" key="1">
    <source>
        <dbReference type="SAM" id="MobiDB-lite"/>
    </source>
</evidence>
<gene>
    <name evidence="2" type="ORF">CHS0354_042906</name>
</gene>
<reference evidence="2" key="2">
    <citation type="journal article" date="2021" name="Genome Biol. Evol.">
        <title>Developing a high-quality reference genome for a parasitic bivalve with doubly uniparental inheritance (Bivalvia: Unionida).</title>
        <authorList>
            <person name="Smith C.H."/>
        </authorList>
    </citation>
    <scope>NUCLEOTIDE SEQUENCE</scope>
    <source>
        <strain evidence="2">CHS0354</strain>
        <tissue evidence="2">Mantle</tissue>
    </source>
</reference>
<dbReference type="AlphaFoldDB" id="A0AAE0T5C2"/>
<dbReference type="Proteomes" id="UP001195483">
    <property type="component" value="Unassembled WGS sequence"/>
</dbReference>
<accession>A0AAE0T5C2</accession>
<feature type="compositionally biased region" description="Basic residues" evidence="1">
    <location>
        <begin position="1"/>
        <end position="11"/>
    </location>
</feature>
<evidence type="ECO:0000313" key="2">
    <source>
        <dbReference type="EMBL" id="KAK3603896.1"/>
    </source>
</evidence>
<proteinExistence type="predicted"/>
<dbReference type="EMBL" id="JAEAOA010002358">
    <property type="protein sequence ID" value="KAK3603896.1"/>
    <property type="molecule type" value="Genomic_DNA"/>
</dbReference>
<organism evidence="2 3">
    <name type="scientific">Potamilus streckersoni</name>
    <dbReference type="NCBI Taxonomy" id="2493646"/>
    <lineage>
        <taxon>Eukaryota</taxon>
        <taxon>Metazoa</taxon>
        <taxon>Spiralia</taxon>
        <taxon>Lophotrochozoa</taxon>
        <taxon>Mollusca</taxon>
        <taxon>Bivalvia</taxon>
        <taxon>Autobranchia</taxon>
        <taxon>Heteroconchia</taxon>
        <taxon>Palaeoheterodonta</taxon>
        <taxon>Unionida</taxon>
        <taxon>Unionoidea</taxon>
        <taxon>Unionidae</taxon>
        <taxon>Ambleminae</taxon>
        <taxon>Lampsilini</taxon>
        <taxon>Potamilus</taxon>
    </lineage>
</organism>